<comment type="subcellular location">
    <subcellularLocation>
        <location evidence="2">Mitochondrion inner membrane</location>
        <topology evidence="2">Multi-pass membrane protein</topology>
    </subcellularLocation>
</comment>
<feature type="transmembrane region" description="Helical" evidence="17">
    <location>
        <begin position="335"/>
        <end position="355"/>
    </location>
</feature>
<proteinExistence type="inferred from homology"/>
<feature type="transmembrane region" description="Helical" evidence="17">
    <location>
        <begin position="149"/>
        <end position="169"/>
    </location>
</feature>
<comment type="catalytic activity">
    <reaction evidence="16 17">
        <text>a ubiquinone + NADH + 5 H(+)(in) = a ubiquinol + NAD(+) + 4 H(+)(out)</text>
        <dbReference type="Rhea" id="RHEA:29091"/>
        <dbReference type="Rhea" id="RHEA-COMP:9565"/>
        <dbReference type="Rhea" id="RHEA-COMP:9566"/>
        <dbReference type="ChEBI" id="CHEBI:15378"/>
        <dbReference type="ChEBI" id="CHEBI:16389"/>
        <dbReference type="ChEBI" id="CHEBI:17976"/>
        <dbReference type="ChEBI" id="CHEBI:57540"/>
        <dbReference type="ChEBI" id="CHEBI:57945"/>
        <dbReference type="EC" id="7.1.1.2"/>
    </reaction>
</comment>
<feature type="transmembrane region" description="Helical" evidence="17">
    <location>
        <begin position="45"/>
        <end position="73"/>
    </location>
</feature>
<dbReference type="AlphaFoldDB" id="A0A6G6BIX0"/>
<keyword evidence="5 17" id="KW-0813">Transport</keyword>
<feature type="transmembrane region" description="Helical" evidence="17">
    <location>
        <begin position="493"/>
        <end position="516"/>
    </location>
</feature>
<feature type="transmembrane region" description="Helical" evidence="17">
    <location>
        <begin position="269"/>
        <end position="290"/>
    </location>
</feature>
<evidence type="ECO:0000256" key="15">
    <source>
        <dbReference type="ARBA" id="ARBA00023136"/>
    </source>
</evidence>
<evidence type="ECO:0000259" key="19">
    <source>
        <dbReference type="Pfam" id="PF00662"/>
    </source>
</evidence>
<evidence type="ECO:0000256" key="5">
    <source>
        <dbReference type="ARBA" id="ARBA00022448"/>
    </source>
</evidence>
<dbReference type="InterPro" id="IPR003945">
    <property type="entry name" value="NU5C-like"/>
</dbReference>
<evidence type="ECO:0000256" key="10">
    <source>
        <dbReference type="ARBA" id="ARBA00022982"/>
    </source>
</evidence>
<evidence type="ECO:0000256" key="6">
    <source>
        <dbReference type="ARBA" id="ARBA00022660"/>
    </source>
</evidence>
<evidence type="ECO:0000256" key="13">
    <source>
        <dbReference type="ARBA" id="ARBA00023075"/>
    </source>
</evidence>
<feature type="domain" description="NADH dehydrogenase subunit 5 C-terminal" evidence="20">
    <location>
        <begin position="391"/>
        <end position="569"/>
    </location>
</feature>
<dbReference type="InterPro" id="IPR010934">
    <property type="entry name" value="NADH_DH_su5_C"/>
</dbReference>
<keyword evidence="13 17" id="KW-0830">Ubiquinone</keyword>
<dbReference type="Pfam" id="PF00662">
    <property type="entry name" value="Proton_antipo_N"/>
    <property type="match status" value="1"/>
</dbReference>
<dbReference type="GO" id="GO:0003954">
    <property type="term" value="F:NADH dehydrogenase activity"/>
    <property type="evidence" value="ECO:0007669"/>
    <property type="project" value="TreeGrafter"/>
</dbReference>
<comment type="function">
    <text evidence="17">Core subunit of the mitochondrial membrane respiratory chain NADH dehydrogenase (Complex I) which catalyzes electron transfer from NADH through the respiratory chain, using ubiquinone as an electron acceptor. Essential for the catalytic activity and assembly of complex I.</text>
</comment>
<feature type="transmembrane region" description="Helical" evidence="17">
    <location>
        <begin position="421"/>
        <end position="442"/>
    </location>
</feature>
<feature type="domain" description="NADH:quinone oxidoreductase/Mrp antiporter transmembrane" evidence="18">
    <location>
        <begin position="104"/>
        <end position="388"/>
    </location>
</feature>
<protein>
    <recommendedName>
        <fullName evidence="4 17">NADH-ubiquinone oxidoreductase chain 5</fullName>
        <ecNumber evidence="3 17">7.1.1.2</ecNumber>
    </recommendedName>
</protein>
<evidence type="ECO:0000256" key="7">
    <source>
        <dbReference type="ARBA" id="ARBA00022692"/>
    </source>
</evidence>
<dbReference type="InterPro" id="IPR001516">
    <property type="entry name" value="Proton_antipo_N"/>
</dbReference>
<comment type="function">
    <text evidence="1">Core subunit of the mitochondrial membrane respiratory chain NADH dehydrogenase (Complex I) that is believed to belong to the minimal assembly required for catalysis. Complex I functions in the transfer of electrons from NADH to the respiratory chain. The immediate electron acceptor for the enzyme is believed to be ubiquinone.</text>
</comment>
<evidence type="ECO:0000259" key="18">
    <source>
        <dbReference type="Pfam" id="PF00361"/>
    </source>
</evidence>
<keyword evidence="12 17" id="KW-0520">NAD</keyword>
<evidence type="ECO:0000256" key="3">
    <source>
        <dbReference type="ARBA" id="ARBA00012944"/>
    </source>
</evidence>
<keyword evidence="14 17" id="KW-0496">Mitochondrion</keyword>
<feature type="transmembrane region" description="Helical" evidence="17">
    <location>
        <begin position="376"/>
        <end position="401"/>
    </location>
</feature>
<dbReference type="PANTHER" id="PTHR42829:SF2">
    <property type="entry name" value="NADH-UBIQUINONE OXIDOREDUCTASE CHAIN 5"/>
    <property type="match status" value="1"/>
</dbReference>
<dbReference type="PANTHER" id="PTHR42829">
    <property type="entry name" value="NADH-UBIQUINONE OXIDOREDUCTASE CHAIN 5"/>
    <property type="match status" value="1"/>
</dbReference>
<evidence type="ECO:0000256" key="17">
    <source>
        <dbReference type="RuleBase" id="RU003404"/>
    </source>
</evidence>
<keyword evidence="10" id="KW-0249">Electron transport</keyword>
<accession>A0A6G6BIX0</accession>
<reference evidence="21" key="1">
    <citation type="submission" date="2019-06" db="EMBL/GenBank/DDBJ databases">
        <title>MtOrt: An empirical mitochondrial amino acid substitution model for evolutionary studies of Orthoptera insects.</title>
        <authorList>
            <person name="Chang H."/>
            <person name="Nie Y."/>
            <person name="Zhang N."/>
            <person name="Zhang X."/>
            <person name="Sun H."/>
            <person name="Mao Y."/>
            <person name="Q Z."/>
            <person name="Huang Y."/>
        </authorList>
    </citation>
    <scope>NUCLEOTIDE SEQUENCE</scope>
</reference>
<dbReference type="PRINTS" id="PR01434">
    <property type="entry name" value="NADHDHGNASE5"/>
</dbReference>
<geneLocation type="mitochondrion" evidence="21"/>
<dbReference type="GO" id="GO:0005743">
    <property type="term" value="C:mitochondrial inner membrane"/>
    <property type="evidence" value="ECO:0007669"/>
    <property type="project" value="UniProtKB-SubCell"/>
</dbReference>
<feature type="transmembrane region" description="Helical" evidence="17">
    <location>
        <begin position="243"/>
        <end position="263"/>
    </location>
</feature>
<evidence type="ECO:0000256" key="14">
    <source>
        <dbReference type="ARBA" id="ARBA00023128"/>
    </source>
</evidence>
<evidence type="ECO:0000256" key="1">
    <source>
        <dbReference type="ARBA" id="ARBA00003257"/>
    </source>
</evidence>
<evidence type="ECO:0000313" key="21">
    <source>
        <dbReference type="EMBL" id="QID48477.1"/>
    </source>
</evidence>
<name>A0A6G6BIX0_9ORTH</name>
<dbReference type="GO" id="GO:0042773">
    <property type="term" value="P:ATP synthesis coupled electron transport"/>
    <property type="evidence" value="ECO:0007669"/>
    <property type="project" value="InterPro"/>
</dbReference>
<dbReference type="Pfam" id="PF06455">
    <property type="entry name" value="NADH5_C"/>
    <property type="match status" value="1"/>
</dbReference>
<sequence>MMIFYLFSLSFMLLGLVFFVISLFLLMFDLCYMVEWEIYSLNSSLILMGVILDWMSMIFVSFVLIISSMVLFYSNDYMSGDKFSSRFVLLVVLFVISMIFMIMSPNIISILLGWDGLGLVSYCLVIYYQNMKSYNAGMLTALSNRVGDVFILISISWMLDFGSWNYIYYYDYFTHSFNCSLICYMIVIASMTSSAQIPFSAWLPAAMAAPTPVSALVHSSTLVTAGVYLMIRFNPMIVGNGSGYILLLIGSLTMFMAGMVANYEYDLKKVIALSTLSQLGLMMSILSLGFPMISFFHLLTHALFKSLLFLCAGCYIHGLLDHQDIRCMGSLTMLMPYSSICFNVSNLSLCGFPFLSGFYSSDMILEMCSFNTLNILIYLLFFISTGLTAMYSIRLFYYSLITNFNFIVLRDLNNSGNDMHGGMLILLILTILGGSLLFWLIFPIPICIYLPMKLKLLTIMVVCLGFYLGYLLNLKFYIYNFNNMSNISYFMGYMWYMPMFTTMFFSYSILVGANIYSRLLDYGWLEYYGAQGLYNFMKYFIGYYIYLFDYNFKTYMIMFMSLLLIILFSMFIL</sequence>
<dbReference type="EMBL" id="MN083176">
    <property type="protein sequence ID" value="QID48477.1"/>
    <property type="molecule type" value="Genomic_DNA"/>
</dbReference>
<keyword evidence="15 17" id="KW-0472">Membrane</keyword>
<evidence type="ECO:0000256" key="11">
    <source>
        <dbReference type="ARBA" id="ARBA00022989"/>
    </source>
</evidence>
<keyword evidence="9" id="KW-1278">Translocase</keyword>
<feature type="transmembrane region" description="Helical" evidence="17">
    <location>
        <begin position="528"/>
        <end position="546"/>
    </location>
</feature>
<feature type="domain" description="NADH-Ubiquinone oxidoreductase (complex I) chain 5 N-terminal" evidence="19">
    <location>
        <begin position="46"/>
        <end position="87"/>
    </location>
</feature>
<feature type="transmembrane region" description="Helical" evidence="17">
    <location>
        <begin position="110"/>
        <end position="129"/>
    </location>
</feature>
<feature type="transmembrane region" description="Helical" evidence="17">
    <location>
        <begin position="6"/>
        <end position="33"/>
    </location>
</feature>
<keyword evidence="8" id="KW-0999">Mitochondrion inner membrane</keyword>
<evidence type="ECO:0000259" key="20">
    <source>
        <dbReference type="Pfam" id="PF06455"/>
    </source>
</evidence>
<evidence type="ECO:0000256" key="4">
    <source>
        <dbReference type="ARBA" id="ARBA00021096"/>
    </source>
</evidence>
<evidence type="ECO:0000256" key="12">
    <source>
        <dbReference type="ARBA" id="ARBA00023027"/>
    </source>
</evidence>
<keyword evidence="6" id="KW-0679">Respiratory chain</keyword>
<dbReference type="GO" id="GO:0008137">
    <property type="term" value="F:NADH dehydrogenase (ubiquinone) activity"/>
    <property type="evidence" value="ECO:0007669"/>
    <property type="project" value="UniProtKB-EC"/>
</dbReference>
<evidence type="ECO:0000256" key="9">
    <source>
        <dbReference type="ARBA" id="ARBA00022967"/>
    </source>
</evidence>
<gene>
    <name evidence="21" type="primary">ND5</name>
</gene>
<feature type="transmembrane region" description="Helical" evidence="17">
    <location>
        <begin position="302"/>
        <end position="320"/>
    </location>
</feature>
<dbReference type="Pfam" id="PF00361">
    <property type="entry name" value="Proton_antipo_M"/>
    <property type="match status" value="1"/>
</dbReference>
<feature type="transmembrane region" description="Helical" evidence="17">
    <location>
        <begin position="181"/>
        <end position="201"/>
    </location>
</feature>
<keyword evidence="11 17" id="KW-1133">Transmembrane helix</keyword>
<keyword evidence="7 17" id="KW-0812">Transmembrane</keyword>
<feature type="transmembrane region" description="Helical" evidence="17">
    <location>
        <begin position="454"/>
        <end position="473"/>
    </location>
</feature>
<dbReference type="EC" id="7.1.1.2" evidence="3 17"/>
<feature type="transmembrane region" description="Helical" evidence="17">
    <location>
        <begin position="213"/>
        <end position="231"/>
    </location>
</feature>
<organism evidence="21">
    <name type="scientific">Eucriotettix oculatus</name>
    <dbReference type="NCBI Taxonomy" id="470944"/>
    <lineage>
        <taxon>Eukaryota</taxon>
        <taxon>Metazoa</taxon>
        <taxon>Ecdysozoa</taxon>
        <taxon>Arthropoda</taxon>
        <taxon>Hexapoda</taxon>
        <taxon>Insecta</taxon>
        <taxon>Pterygota</taxon>
        <taxon>Neoptera</taxon>
        <taxon>Polyneoptera</taxon>
        <taxon>Orthoptera</taxon>
        <taxon>Caelifera</taxon>
        <taxon>Acrididea</taxon>
        <taxon>Tetrigoidea</taxon>
        <taxon>Tetrigidae</taxon>
        <taxon>Scelimeninae</taxon>
        <taxon>Eucriotettix</taxon>
    </lineage>
</organism>
<evidence type="ECO:0000256" key="8">
    <source>
        <dbReference type="ARBA" id="ARBA00022792"/>
    </source>
</evidence>
<dbReference type="InterPro" id="IPR001750">
    <property type="entry name" value="ND/Mrp_TM"/>
</dbReference>
<comment type="similarity">
    <text evidence="17">Belongs to the complex I subunit 5 family.</text>
</comment>
<evidence type="ECO:0000256" key="16">
    <source>
        <dbReference type="ARBA" id="ARBA00049551"/>
    </source>
</evidence>
<feature type="transmembrane region" description="Helical" evidence="17">
    <location>
        <begin position="552"/>
        <end position="572"/>
    </location>
</feature>
<feature type="transmembrane region" description="Helical" evidence="17">
    <location>
        <begin position="85"/>
        <end position="103"/>
    </location>
</feature>
<dbReference type="GO" id="GO:0015990">
    <property type="term" value="P:electron transport coupled proton transport"/>
    <property type="evidence" value="ECO:0007669"/>
    <property type="project" value="TreeGrafter"/>
</dbReference>
<evidence type="ECO:0000256" key="2">
    <source>
        <dbReference type="ARBA" id="ARBA00004448"/>
    </source>
</evidence>